<proteinExistence type="predicted"/>
<evidence type="ECO:0000313" key="2">
    <source>
        <dbReference type="EMBL" id="RFA35193.1"/>
    </source>
</evidence>
<keyword evidence="3" id="KW-1185">Reference proteome</keyword>
<sequence length="170" mass="19370">MGGDPRVHGARPGGLGHLHRTPTGGEPDPRELLPYDGVHTFELRRERLHREYRDGERGPVFVFFWYVWHLVTLWKIPFKISEWEYRQGRAQIPAAMAAWSEPVPPAQWAEPSALLRNVCAHLAALSQTEPSLDFMARYRKARAAAEQGPPPPPAKPAARKRRQRRTAAKE</sequence>
<comment type="caution">
    <text evidence="2">The sequence shown here is derived from an EMBL/GenBank/DDBJ whole genome shotgun (WGS) entry which is preliminary data.</text>
</comment>
<feature type="region of interest" description="Disordered" evidence="1">
    <location>
        <begin position="1"/>
        <end position="29"/>
    </location>
</feature>
<feature type="compositionally biased region" description="Basic residues" evidence="1">
    <location>
        <begin position="157"/>
        <end position="170"/>
    </location>
</feature>
<evidence type="ECO:0000313" key="3">
    <source>
        <dbReference type="Proteomes" id="UP000256763"/>
    </source>
</evidence>
<feature type="region of interest" description="Disordered" evidence="1">
    <location>
        <begin position="140"/>
        <end position="170"/>
    </location>
</feature>
<dbReference type="AlphaFoldDB" id="A0A3E0WSM5"/>
<dbReference type="Proteomes" id="UP000256763">
    <property type="component" value="Unassembled WGS sequence"/>
</dbReference>
<gene>
    <name evidence="2" type="ORF">CAL65_13910</name>
</gene>
<accession>A0A3E0WSM5</accession>
<dbReference type="EMBL" id="NFZW01000013">
    <property type="protein sequence ID" value="RFA35193.1"/>
    <property type="molecule type" value="Genomic_DNA"/>
</dbReference>
<protein>
    <submittedName>
        <fullName evidence="2">Uncharacterized protein</fullName>
    </submittedName>
</protein>
<name>A0A3E0WSM5_9GAMM</name>
<reference evidence="3" key="1">
    <citation type="submission" date="2017-05" db="EMBL/GenBank/DDBJ databases">
        <authorList>
            <person name="Sharma S."/>
            <person name="Sidhu C."/>
            <person name="Pinnaka A.K."/>
        </authorList>
    </citation>
    <scope>NUCLEOTIDE SEQUENCE [LARGE SCALE GENOMIC DNA]</scope>
    <source>
        <strain evidence="3">AK93</strain>
    </source>
</reference>
<organism evidence="2 3">
    <name type="scientific">Alkalilimnicola ehrlichii</name>
    <dbReference type="NCBI Taxonomy" id="351052"/>
    <lineage>
        <taxon>Bacteria</taxon>
        <taxon>Pseudomonadati</taxon>
        <taxon>Pseudomonadota</taxon>
        <taxon>Gammaproteobacteria</taxon>
        <taxon>Chromatiales</taxon>
        <taxon>Ectothiorhodospiraceae</taxon>
        <taxon>Alkalilimnicola</taxon>
    </lineage>
</organism>
<evidence type="ECO:0000256" key="1">
    <source>
        <dbReference type="SAM" id="MobiDB-lite"/>
    </source>
</evidence>